<keyword evidence="9" id="KW-1185">Reference proteome</keyword>
<dbReference type="InterPro" id="IPR037185">
    <property type="entry name" value="EmrE-like"/>
</dbReference>
<feature type="transmembrane region" description="Helical" evidence="6">
    <location>
        <begin position="194"/>
        <end position="213"/>
    </location>
</feature>
<feature type="transmembrane region" description="Helical" evidence="6">
    <location>
        <begin position="46"/>
        <end position="64"/>
    </location>
</feature>
<evidence type="ECO:0000256" key="6">
    <source>
        <dbReference type="SAM" id="Phobius"/>
    </source>
</evidence>
<reference evidence="8 9" key="1">
    <citation type="submission" date="2018-07" db="EMBL/GenBank/DDBJ databases">
        <title>a novel species of Sphingomonas isolated from the rhizosphere soil of Araceae plant.</title>
        <authorList>
            <person name="Zhiyong W."/>
            <person name="Qinglan Z."/>
            <person name="Zhiwei F."/>
            <person name="Ding X."/>
            <person name="Gejiao W."/>
            <person name="Shixue Z."/>
        </authorList>
    </citation>
    <scope>NUCLEOTIDE SEQUENCE [LARGE SCALE GENOMIC DNA]</scope>
    <source>
        <strain evidence="8 9">WZY 27</strain>
    </source>
</reference>
<feature type="transmembrane region" description="Helical" evidence="6">
    <location>
        <begin position="76"/>
        <end position="95"/>
    </location>
</feature>
<evidence type="ECO:0000256" key="3">
    <source>
        <dbReference type="ARBA" id="ARBA00022692"/>
    </source>
</evidence>
<feature type="transmembrane region" description="Helical" evidence="6">
    <location>
        <begin position="259"/>
        <end position="276"/>
    </location>
</feature>
<feature type="transmembrane region" description="Helical" evidence="6">
    <location>
        <begin position="162"/>
        <end position="182"/>
    </location>
</feature>
<feature type="domain" description="EamA" evidence="7">
    <location>
        <begin position="177"/>
        <end position="300"/>
    </location>
</feature>
<evidence type="ECO:0000256" key="2">
    <source>
        <dbReference type="ARBA" id="ARBA00007362"/>
    </source>
</evidence>
<accession>A0A369VVS8</accession>
<evidence type="ECO:0000313" key="8">
    <source>
        <dbReference type="EMBL" id="RDE05949.1"/>
    </source>
</evidence>
<dbReference type="EMBL" id="QQNB01000002">
    <property type="protein sequence ID" value="RDE05949.1"/>
    <property type="molecule type" value="Genomic_DNA"/>
</dbReference>
<feature type="transmembrane region" description="Helical" evidence="6">
    <location>
        <begin position="282"/>
        <end position="302"/>
    </location>
</feature>
<dbReference type="InterPro" id="IPR050638">
    <property type="entry name" value="AA-Vitamin_Transporters"/>
</dbReference>
<protein>
    <submittedName>
        <fullName evidence="8">EamA family transporter</fullName>
    </submittedName>
</protein>
<proteinExistence type="inferred from homology"/>
<sequence length="307" mass="32620">MNAAGEARPQSTRASILIPFGIVTLVWSSTWIVIRDQITSVPPSWSVTYRFTAASIAMLLYALAKGERLRPDARQLGFAFLVGLGQFCVNFNFVYRAEAYIASGLVAVVFALMLVPNALLARIFLGQRLGRQLLLGSAIAIAGISLLFVHEARVDTHGPAQVLAGLGFVGLAILGASAGNVLQATKTARAYPLISTLAWSMVIGTGLDALVAWTLTGPPVMEWRAAYIGGILYLGLIGSALTFPLYYAVIRVIGPAKAAYSNVLVPVLAMLISTVFEGYRWSTLSAAGGLLALVGLVIALTARRPNR</sequence>
<gene>
    <name evidence="8" type="ORF">DVW87_12245</name>
</gene>
<evidence type="ECO:0000256" key="4">
    <source>
        <dbReference type="ARBA" id="ARBA00022989"/>
    </source>
</evidence>
<dbReference type="AlphaFoldDB" id="A0A369VVS8"/>
<keyword evidence="4 6" id="KW-1133">Transmembrane helix</keyword>
<feature type="transmembrane region" description="Helical" evidence="6">
    <location>
        <begin position="12"/>
        <end position="34"/>
    </location>
</feature>
<evidence type="ECO:0000313" key="9">
    <source>
        <dbReference type="Proteomes" id="UP000253918"/>
    </source>
</evidence>
<comment type="subcellular location">
    <subcellularLocation>
        <location evidence="1">Membrane</location>
        <topology evidence="1">Multi-pass membrane protein</topology>
    </subcellularLocation>
</comment>
<keyword evidence="3 6" id="KW-0812">Transmembrane</keyword>
<feature type="transmembrane region" description="Helical" evidence="6">
    <location>
        <begin position="225"/>
        <end position="247"/>
    </location>
</feature>
<dbReference type="Proteomes" id="UP000253918">
    <property type="component" value="Unassembled WGS sequence"/>
</dbReference>
<evidence type="ECO:0000259" key="7">
    <source>
        <dbReference type="Pfam" id="PF00892"/>
    </source>
</evidence>
<comment type="similarity">
    <text evidence="2">Belongs to the EamA transporter family.</text>
</comment>
<keyword evidence="5 6" id="KW-0472">Membrane</keyword>
<feature type="domain" description="EamA" evidence="7">
    <location>
        <begin position="22"/>
        <end position="148"/>
    </location>
</feature>
<name>A0A369VVS8_9SPHN</name>
<dbReference type="PANTHER" id="PTHR32322">
    <property type="entry name" value="INNER MEMBRANE TRANSPORTER"/>
    <property type="match status" value="1"/>
</dbReference>
<evidence type="ECO:0000256" key="5">
    <source>
        <dbReference type="ARBA" id="ARBA00023136"/>
    </source>
</evidence>
<dbReference type="SUPFAM" id="SSF103481">
    <property type="entry name" value="Multidrug resistance efflux transporter EmrE"/>
    <property type="match status" value="2"/>
</dbReference>
<feature type="transmembrane region" description="Helical" evidence="6">
    <location>
        <begin position="133"/>
        <end position="150"/>
    </location>
</feature>
<dbReference type="OrthoDB" id="2352272at2"/>
<comment type="caution">
    <text evidence="8">The sequence shown here is derived from an EMBL/GenBank/DDBJ whole genome shotgun (WGS) entry which is preliminary data.</text>
</comment>
<dbReference type="PANTHER" id="PTHR32322:SF2">
    <property type="entry name" value="EAMA DOMAIN-CONTAINING PROTEIN"/>
    <property type="match status" value="1"/>
</dbReference>
<organism evidence="8 9">
    <name type="scientific">Sphingomonas aracearum</name>
    <dbReference type="NCBI Taxonomy" id="2283317"/>
    <lineage>
        <taxon>Bacteria</taxon>
        <taxon>Pseudomonadati</taxon>
        <taxon>Pseudomonadota</taxon>
        <taxon>Alphaproteobacteria</taxon>
        <taxon>Sphingomonadales</taxon>
        <taxon>Sphingomonadaceae</taxon>
        <taxon>Sphingomonas</taxon>
    </lineage>
</organism>
<dbReference type="Pfam" id="PF00892">
    <property type="entry name" value="EamA"/>
    <property type="match status" value="2"/>
</dbReference>
<evidence type="ECO:0000256" key="1">
    <source>
        <dbReference type="ARBA" id="ARBA00004141"/>
    </source>
</evidence>
<dbReference type="GO" id="GO:0016020">
    <property type="term" value="C:membrane"/>
    <property type="evidence" value="ECO:0007669"/>
    <property type="project" value="UniProtKB-SubCell"/>
</dbReference>
<dbReference type="InterPro" id="IPR000620">
    <property type="entry name" value="EamA_dom"/>
</dbReference>
<feature type="transmembrane region" description="Helical" evidence="6">
    <location>
        <begin position="101"/>
        <end position="121"/>
    </location>
</feature>